<dbReference type="PANTHER" id="PTHR33977:SF1">
    <property type="entry name" value="ZINC ION BINDING PROTEIN"/>
    <property type="match status" value="1"/>
</dbReference>
<accession>A0A0W8C7R4</accession>
<evidence type="ECO:0000313" key="3">
    <source>
        <dbReference type="EMBL" id="KUF80151.1"/>
    </source>
</evidence>
<dbReference type="Pfam" id="PF10551">
    <property type="entry name" value="MULE"/>
    <property type="match status" value="1"/>
</dbReference>
<name>A0A0W8C7R4_PHYNI</name>
<evidence type="ECO:0000256" key="1">
    <source>
        <dbReference type="SAM" id="MobiDB-lite"/>
    </source>
</evidence>
<feature type="domain" description="MULE transposase" evidence="2">
    <location>
        <begin position="74"/>
        <end position="182"/>
    </location>
</feature>
<feature type="compositionally biased region" description="Acidic residues" evidence="1">
    <location>
        <begin position="1"/>
        <end position="14"/>
    </location>
</feature>
<gene>
    <name evidence="3" type="ORF">AM587_10000926</name>
</gene>
<comment type="caution">
    <text evidence="3">The sequence shown here is derived from an EMBL/GenBank/DDBJ whole genome shotgun (WGS) entry which is preliminary data.</text>
</comment>
<dbReference type="OrthoDB" id="116498at2759"/>
<proteinExistence type="predicted"/>
<feature type="region of interest" description="Disordered" evidence="1">
    <location>
        <begin position="1"/>
        <end position="26"/>
    </location>
</feature>
<evidence type="ECO:0000259" key="2">
    <source>
        <dbReference type="Pfam" id="PF10551"/>
    </source>
</evidence>
<dbReference type="Proteomes" id="UP000052943">
    <property type="component" value="Unassembled WGS sequence"/>
</dbReference>
<organism evidence="3 4">
    <name type="scientific">Phytophthora nicotianae</name>
    <name type="common">Potato buckeye rot agent</name>
    <name type="synonym">Phytophthora parasitica</name>
    <dbReference type="NCBI Taxonomy" id="4792"/>
    <lineage>
        <taxon>Eukaryota</taxon>
        <taxon>Sar</taxon>
        <taxon>Stramenopiles</taxon>
        <taxon>Oomycota</taxon>
        <taxon>Peronosporomycetes</taxon>
        <taxon>Peronosporales</taxon>
        <taxon>Peronosporaceae</taxon>
        <taxon>Phytophthora</taxon>
    </lineage>
</organism>
<reference evidence="3 4" key="1">
    <citation type="submission" date="2015-11" db="EMBL/GenBank/DDBJ databases">
        <title>Genomes and virulence difference between two physiological races of Phytophthora nicotianae.</title>
        <authorList>
            <person name="Liu H."/>
            <person name="Ma X."/>
            <person name="Yu H."/>
            <person name="Fang D."/>
            <person name="Li Y."/>
            <person name="Wang X."/>
            <person name="Wang W."/>
            <person name="Dong Y."/>
            <person name="Xiao B."/>
        </authorList>
    </citation>
    <scope>NUCLEOTIDE SEQUENCE [LARGE SCALE GENOMIC DNA]</scope>
    <source>
        <strain evidence="4">race 0</strain>
    </source>
</reference>
<evidence type="ECO:0000313" key="4">
    <source>
        <dbReference type="Proteomes" id="UP000052943"/>
    </source>
</evidence>
<dbReference type="PANTHER" id="PTHR33977">
    <property type="entry name" value="ZINC ION BINDING PROTEIN"/>
    <property type="match status" value="1"/>
</dbReference>
<sequence>MKNTDDVEDIEEIAAESQCSDDLPDTTPFTFGYPLDEDGTPDLGDGSDDEPLVIGATTKFLLEVATWDPDTFVFHKDATFELVTCGYPFIVCGISDAARQFHPMAFFLTSQRTLVQYCHALRRLMDIYKVVVGRPLVGRYCIGDAEDAQLNGVEQTLFAPCASEPSKPELQYLMCFFHVVENVKKRVLSLSKNSKYLVYRHIYEMHYARDATEFMSIQERADGLWQAVPEMKRFADYFIKTWIKMLLVANWLCENEQPMEQFNKVIKRDYTFRVRTKLCALLKKVVSMCHHRSILPPTFATKPKPATTLIARTKRLLKAKKIVVTQPRHTVQFLLEGESNRPSGFHCRSLIDTLDNVRNVEEQPSHGATRTASSGL</sequence>
<dbReference type="AlphaFoldDB" id="A0A0W8C7R4"/>
<dbReference type="EMBL" id="LNFO01004619">
    <property type="protein sequence ID" value="KUF80151.1"/>
    <property type="molecule type" value="Genomic_DNA"/>
</dbReference>
<protein>
    <recommendedName>
        <fullName evidence="2">MULE transposase domain-containing protein</fullName>
    </recommendedName>
</protein>
<dbReference type="InterPro" id="IPR018289">
    <property type="entry name" value="MULE_transposase_dom"/>
</dbReference>